<gene>
    <name evidence="4" type="ORF">BDA99DRAFT_522409</name>
</gene>
<dbReference type="Gene3D" id="3.30.1370.50">
    <property type="entry name" value="R3H-like domain"/>
    <property type="match status" value="1"/>
</dbReference>
<feature type="compositionally biased region" description="Low complexity" evidence="2">
    <location>
        <begin position="292"/>
        <end position="341"/>
    </location>
</feature>
<evidence type="ECO:0000256" key="2">
    <source>
        <dbReference type="SAM" id="MobiDB-lite"/>
    </source>
</evidence>
<comment type="caution">
    <text evidence="4">The sequence shown here is derived from an EMBL/GenBank/DDBJ whole genome shotgun (WGS) entry which is preliminary data.</text>
</comment>
<keyword evidence="1" id="KW-0694">RNA-binding</keyword>
<evidence type="ECO:0000256" key="1">
    <source>
        <dbReference type="PROSITE-ProRule" id="PRU00176"/>
    </source>
</evidence>
<dbReference type="AlphaFoldDB" id="A0AAD5JRJ8"/>
<dbReference type="SMART" id="SM00360">
    <property type="entry name" value="RRM"/>
    <property type="match status" value="1"/>
</dbReference>
<sequence>MKEKQDSMVATTTDDSTSSSQSPSPPCTPPPSNKSNDNNDLDQIVPTAIVIKNIPFSIKRDALLGLLDIQSVPQPYAMNYHFDNGVFRGLAFANYRTHELALEATQLINKITINGRQLRAEFKRMLPSNHTGAEKEDERKKENELEVSLRQLAIGNGNDTNTIIPTTIHEGRRGNGGNRRGLQSDDVRQQLSGPSRHIINGVDINNDLDSLDLDDPLVQGLVKKMKQFKESDEEELVIPNLNGKRRRDAHIIAGSLGLGHFAEGVYPVRFMHVTKDPADTLKSSLYQNPSDQQQQGEGPSSSSSQPPSSSREGQRRSLINLNTSSSSISSGNNNNNNNSSNEFASIIRPIRQPRGPEPDRNFETRKHFAHLGRHATCVCHTPEVKI</sequence>
<evidence type="ECO:0000313" key="4">
    <source>
        <dbReference type="EMBL" id="KAI9251016.1"/>
    </source>
</evidence>
<dbReference type="InterPro" id="IPR036867">
    <property type="entry name" value="R3H_dom_sf"/>
</dbReference>
<feature type="domain" description="RRM" evidence="3">
    <location>
        <begin position="47"/>
        <end position="125"/>
    </location>
</feature>
<dbReference type="InterPro" id="IPR012677">
    <property type="entry name" value="Nucleotide-bd_a/b_plait_sf"/>
</dbReference>
<feature type="compositionally biased region" description="Pro residues" evidence="2">
    <location>
        <begin position="23"/>
        <end position="32"/>
    </location>
</feature>
<reference evidence="4" key="2">
    <citation type="submission" date="2023-02" db="EMBL/GenBank/DDBJ databases">
        <authorList>
            <consortium name="DOE Joint Genome Institute"/>
            <person name="Mondo S.J."/>
            <person name="Chang Y."/>
            <person name="Wang Y."/>
            <person name="Ahrendt S."/>
            <person name="Andreopoulos W."/>
            <person name="Barry K."/>
            <person name="Beard J."/>
            <person name="Benny G.L."/>
            <person name="Blankenship S."/>
            <person name="Bonito G."/>
            <person name="Cuomo C."/>
            <person name="Desiro A."/>
            <person name="Gervers K.A."/>
            <person name="Hundley H."/>
            <person name="Kuo A."/>
            <person name="LaButti K."/>
            <person name="Lang B.F."/>
            <person name="Lipzen A."/>
            <person name="O'Donnell K."/>
            <person name="Pangilinan J."/>
            <person name="Reynolds N."/>
            <person name="Sandor L."/>
            <person name="Smith M.W."/>
            <person name="Tsang A."/>
            <person name="Grigoriev I.V."/>
            <person name="Stajich J.E."/>
            <person name="Spatafora J.W."/>
        </authorList>
    </citation>
    <scope>NUCLEOTIDE SEQUENCE</scope>
    <source>
        <strain evidence="4">RSA 2281</strain>
    </source>
</reference>
<feature type="region of interest" description="Disordered" evidence="2">
    <location>
        <begin position="160"/>
        <end position="184"/>
    </location>
</feature>
<dbReference type="InterPro" id="IPR000504">
    <property type="entry name" value="RRM_dom"/>
</dbReference>
<feature type="region of interest" description="Disordered" evidence="2">
    <location>
        <begin position="1"/>
        <end position="40"/>
    </location>
</feature>
<feature type="region of interest" description="Disordered" evidence="2">
    <location>
        <begin position="281"/>
        <end position="362"/>
    </location>
</feature>
<protein>
    <recommendedName>
        <fullName evidence="3">RRM domain-containing protein</fullName>
    </recommendedName>
</protein>
<feature type="compositionally biased region" description="Low complexity" evidence="2">
    <location>
        <begin position="11"/>
        <end position="22"/>
    </location>
</feature>
<feature type="compositionally biased region" description="Polar residues" evidence="2">
    <location>
        <begin position="281"/>
        <end position="291"/>
    </location>
</feature>
<accession>A0AAD5JRJ8</accession>
<dbReference type="SUPFAM" id="SSF82708">
    <property type="entry name" value="R3H domain"/>
    <property type="match status" value="1"/>
</dbReference>
<dbReference type="SUPFAM" id="SSF54928">
    <property type="entry name" value="RNA-binding domain, RBD"/>
    <property type="match status" value="1"/>
</dbReference>
<evidence type="ECO:0000259" key="3">
    <source>
        <dbReference type="PROSITE" id="PS50102"/>
    </source>
</evidence>
<dbReference type="GO" id="GO:0003723">
    <property type="term" value="F:RNA binding"/>
    <property type="evidence" value="ECO:0007669"/>
    <property type="project" value="UniProtKB-UniRule"/>
</dbReference>
<evidence type="ECO:0000313" key="5">
    <source>
        <dbReference type="Proteomes" id="UP001209540"/>
    </source>
</evidence>
<reference evidence="4" key="1">
    <citation type="journal article" date="2022" name="IScience">
        <title>Evolution of zygomycete secretomes and the origins of terrestrial fungal ecologies.</title>
        <authorList>
            <person name="Chang Y."/>
            <person name="Wang Y."/>
            <person name="Mondo S."/>
            <person name="Ahrendt S."/>
            <person name="Andreopoulos W."/>
            <person name="Barry K."/>
            <person name="Beard J."/>
            <person name="Benny G.L."/>
            <person name="Blankenship S."/>
            <person name="Bonito G."/>
            <person name="Cuomo C."/>
            <person name="Desiro A."/>
            <person name="Gervers K.A."/>
            <person name="Hundley H."/>
            <person name="Kuo A."/>
            <person name="LaButti K."/>
            <person name="Lang B.F."/>
            <person name="Lipzen A."/>
            <person name="O'Donnell K."/>
            <person name="Pangilinan J."/>
            <person name="Reynolds N."/>
            <person name="Sandor L."/>
            <person name="Smith M.E."/>
            <person name="Tsang A."/>
            <person name="Grigoriev I.V."/>
            <person name="Stajich J.E."/>
            <person name="Spatafora J.W."/>
        </authorList>
    </citation>
    <scope>NUCLEOTIDE SEQUENCE</scope>
    <source>
        <strain evidence="4">RSA 2281</strain>
    </source>
</reference>
<dbReference type="EMBL" id="JAIXMP010000031">
    <property type="protein sequence ID" value="KAI9251016.1"/>
    <property type="molecule type" value="Genomic_DNA"/>
</dbReference>
<proteinExistence type="predicted"/>
<keyword evidence="5" id="KW-1185">Reference proteome</keyword>
<dbReference type="PROSITE" id="PS50102">
    <property type="entry name" value="RRM"/>
    <property type="match status" value="1"/>
</dbReference>
<name>A0AAD5JRJ8_9FUNG</name>
<dbReference type="Gene3D" id="3.30.70.330">
    <property type="match status" value="1"/>
</dbReference>
<dbReference type="Proteomes" id="UP001209540">
    <property type="component" value="Unassembled WGS sequence"/>
</dbReference>
<dbReference type="InterPro" id="IPR035979">
    <property type="entry name" value="RBD_domain_sf"/>
</dbReference>
<organism evidence="4 5">
    <name type="scientific">Phascolomyces articulosus</name>
    <dbReference type="NCBI Taxonomy" id="60185"/>
    <lineage>
        <taxon>Eukaryota</taxon>
        <taxon>Fungi</taxon>
        <taxon>Fungi incertae sedis</taxon>
        <taxon>Mucoromycota</taxon>
        <taxon>Mucoromycotina</taxon>
        <taxon>Mucoromycetes</taxon>
        <taxon>Mucorales</taxon>
        <taxon>Lichtheimiaceae</taxon>
        <taxon>Phascolomyces</taxon>
    </lineage>
</organism>